<dbReference type="RefSeq" id="WP_008708292.1">
    <property type="nucleotide sequence ID" value="NZ_CABHMX010000004.1"/>
</dbReference>
<proteinExistence type="predicted"/>
<evidence type="ECO:0000313" key="2">
    <source>
        <dbReference type="Proteomes" id="UP000408482"/>
    </source>
</evidence>
<protein>
    <submittedName>
        <fullName evidence="1">Uncharacterized protein</fullName>
    </submittedName>
</protein>
<dbReference type="EMBL" id="CABHNW010000011">
    <property type="protein sequence ID" value="VUX31337.1"/>
    <property type="molecule type" value="Genomic_DNA"/>
</dbReference>
<reference evidence="1 2" key="1">
    <citation type="submission" date="2019-07" db="EMBL/GenBank/DDBJ databases">
        <authorList>
            <person name="Hibberd C M."/>
            <person name="Gehrig L. J."/>
            <person name="Chang H.-W."/>
            <person name="Venkatesh S."/>
        </authorList>
    </citation>
    <scope>NUCLEOTIDE SEQUENCE [LARGE SCALE GENOMIC DNA]</scope>
    <source>
        <strain evidence="1">Blautia_luti_SSTS_Bg7063</strain>
    </source>
</reference>
<sequence length="63" mass="6886">MKRELKGKIEKLVVYETEREYQGTFIDSNFVSGDCGAGGPGRVKEKSKGSKLLYCGDCGPTSH</sequence>
<dbReference type="Proteomes" id="UP000408482">
    <property type="component" value="Unassembled WGS sequence"/>
</dbReference>
<organism evidence="1 2">
    <name type="scientific">Blautia luti</name>
    <dbReference type="NCBI Taxonomy" id="89014"/>
    <lineage>
        <taxon>Bacteria</taxon>
        <taxon>Bacillati</taxon>
        <taxon>Bacillota</taxon>
        <taxon>Clostridia</taxon>
        <taxon>Lachnospirales</taxon>
        <taxon>Lachnospiraceae</taxon>
        <taxon>Blautia</taxon>
    </lineage>
</organism>
<gene>
    <name evidence="1" type="ORF">RSSSTS7063_02266</name>
</gene>
<keyword evidence="2" id="KW-1185">Reference proteome</keyword>
<accession>A0A564VGE8</accession>
<name>A0A564VGE8_9FIRM</name>
<dbReference type="AlphaFoldDB" id="A0A564VGE8"/>
<evidence type="ECO:0000313" key="1">
    <source>
        <dbReference type="EMBL" id="VUX31337.1"/>
    </source>
</evidence>